<sequence length="344" mass="39155">IVNIKKGYKYMSHMLKIVIFSAVVSLLFPYENKFSFGNSSTGNKISLSHNPELTAIEGGYTRLVKLGDGHINEPGMPELPQFTTYYQLDPSKTYDFQLEILESYIIENITILPHQGMEKWEVDVVNNINEGIYNSYDAFPEENMVISERSQGRGIEFVSINVIPYTYYPKYNRLEVYNAIDIQVIETGENPDNQLNQPKRSHIFDEFYKDIIVNFEYSDRPEDYQAQAILYIGGGSSLSNSYVQDLIEWRHKQGYIVYTATEDEVGGSSASTSEIKAYIANAYDNWENPPELVGLIGDTGGSYSLPNYSHSWGMRYTGATDFNYTQLDDSGDLIPEVFIGRLSF</sequence>
<organism evidence="5">
    <name type="scientific">marine metagenome</name>
    <dbReference type="NCBI Taxonomy" id="408172"/>
    <lineage>
        <taxon>unclassified sequences</taxon>
        <taxon>metagenomes</taxon>
        <taxon>ecological metagenomes</taxon>
    </lineage>
</organism>
<dbReference type="Pfam" id="PF08126">
    <property type="entry name" value="Propeptide_C25"/>
    <property type="match status" value="1"/>
</dbReference>
<dbReference type="Pfam" id="PF01364">
    <property type="entry name" value="Peptidase_C25"/>
    <property type="match status" value="1"/>
</dbReference>
<dbReference type="Gene3D" id="3.40.50.10390">
    <property type="entry name" value="Gingipain r, domain 1"/>
    <property type="match status" value="1"/>
</dbReference>
<dbReference type="Gene3D" id="2.60.40.3800">
    <property type="match status" value="1"/>
</dbReference>
<feature type="non-terminal residue" evidence="5">
    <location>
        <position position="344"/>
    </location>
</feature>
<dbReference type="GO" id="GO:0004197">
    <property type="term" value="F:cysteine-type endopeptidase activity"/>
    <property type="evidence" value="ECO:0007669"/>
    <property type="project" value="InterPro"/>
</dbReference>
<feature type="non-terminal residue" evidence="5">
    <location>
        <position position="1"/>
    </location>
</feature>
<feature type="transmembrane region" description="Helical" evidence="2">
    <location>
        <begin position="12"/>
        <end position="30"/>
    </location>
</feature>
<keyword evidence="2" id="KW-0812">Transmembrane</keyword>
<dbReference type="InterPro" id="IPR029030">
    <property type="entry name" value="Caspase-like_dom_sf"/>
</dbReference>
<keyword evidence="2" id="KW-0472">Membrane</keyword>
<evidence type="ECO:0000256" key="2">
    <source>
        <dbReference type="SAM" id="Phobius"/>
    </source>
</evidence>
<evidence type="ECO:0000259" key="3">
    <source>
        <dbReference type="Pfam" id="PF01364"/>
    </source>
</evidence>
<feature type="domain" description="Gingipain" evidence="3">
    <location>
        <begin position="241"/>
        <end position="343"/>
    </location>
</feature>
<dbReference type="EMBL" id="UINC01106961">
    <property type="protein sequence ID" value="SVC71987.1"/>
    <property type="molecule type" value="Genomic_DNA"/>
</dbReference>
<dbReference type="AlphaFoldDB" id="A0A382PGK0"/>
<evidence type="ECO:0008006" key="6">
    <source>
        <dbReference type="Google" id="ProtNLM"/>
    </source>
</evidence>
<evidence type="ECO:0000259" key="4">
    <source>
        <dbReference type="Pfam" id="PF08126"/>
    </source>
</evidence>
<dbReference type="InterPro" id="IPR012600">
    <property type="entry name" value="Propeptide_C25"/>
</dbReference>
<gene>
    <name evidence="5" type="ORF">METZ01_LOCUS324841</name>
</gene>
<keyword evidence="1" id="KW-0732">Signal</keyword>
<dbReference type="SUPFAM" id="SSF52129">
    <property type="entry name" value="Caspase-like"/>
    <property type="match status" value="1"/>
</dbReference>
<proteinExistence type="predicted"/>
<name>A0A382PGK0_9ZZZZ</name>
<dbReference type="InterPro" id="IPR029031">
    <property type="entry name" value="Gingipain_N_sf"/>
</dbReference>
<reference evidence="5" key="1">
    <citation type="submission" date="2018-05" db="EMBL/GenBank/DDBJ databases">
        <authorList>
            <person name="Lanie J.A."/>
            <person name="Ng W.-L."/>
            <person name="Kazmierczak K.M."/>
            <person name="Andrzejewski T.M."/>
            <person name="Davidsen T.M."/>
            <person name="Wayne K.J."/>
            <person name="Tettelin H."/>
            <person name="Glass J.I."/>
            <person name="Rusch D."/>
            <person name="Podicherti R."/>
            <person name="Tsui H.-C.T."/>
            <person name="Winkler M.E."/>
        </authorList>
    </citation>
    <scope>NUCLEOTIDE SEQUENCE</scope>
</reference>
<dbReference type="InterPro" id="IPR001769">
    <property type="entry name" value="Gingipain"/>
</dbReference>
<accession>A0A382PGK0</accession>
<feature type="domain" description="Gingipain propeptide" evidence="4">
    <location>
        <begin position="66"/>
        <end position="216"/>
    </location>
</feature>
<protein>
    <recommendedName>
        <fullName evidence="6">Gingipain domain-containing protein</fullName>
    </recommendedName>
</protein>
<evidence type="ECO:0000313" key="5">
    <source>
        <dbReference type="EMBL" id="SVC71987.1"/>
    </source>
</evidence>
<keyword evidence="2" id="KW-1133">Transmembrane helix</keyword>
<dbReference type="InterPro" id="IPR038490">
    <property type="entry name" value="Gingipain_propep_sf"/>
</dbReference>
<evidence type="ECO:0000256" key="1">
    <source>
        <dbReference type="ARBA" id="ARBA00022729"/>
    </source>
</evidence>
<dbReference type="GO" id="GO:0006508">
    <property type="term" value="P:proteolysis"/>
    <property type="evidence" value="ECO:0007669"/>
    <property type="project" value="InterPro"/>
</dbReference>